<protein>
    <recommendedName>
        <fullName evidence="3">5-methyltetrahydropteroyltriglutamate--homocysteine methyltransferase</fullName>
    </recommendedName>
</protein>
<name>A0A7Y9DV25_9PSEU</name>
<evidence type="ECO:0000313" key="2">
    <source>
        <dbReference type="Proteomes" id="UP000535890"/>
    </source>
</evidence>
<dbReference type="AlphaFoldDB" id="A0A7Y9DV25"/>
<comment type="caution">
    <text evidence="1">The sequence shown here is derived from an EMBL/GenBank/DDBJ whole genome shotgun (WGS) entry which is preliminary data.</text>
</comment>
<organism evidence="1 2">
    <name type="scientific">Actinomycetospora corticicola</name>
    <dbReference type="NCBI Taxonomy" id="663602"/>
    <lineage>
        <taxon>Bacteria</taxon>
        <taxon>Bacillati</taxon>
        <taxon>Actinomycetota</taxon>
        <taxon>Actinomycetes</taxon>
        <taxon>Pseudonocardiales</taxon>
        <taxon>Pseudonocardiaceae</taxon>
        <taxon>Actinomycetospora</taxon>
    </lineage>
</organism>
<gene>
    <name evidence="1" type="ORF">BJ983_002133</name>
</gene>
<dbReference type="InterPro" id="IPR038071">
    <property type="entry name" value="UROD/MetE-like_sf"/>
</dbReference>
<keyword evidence="2" id="KW-1185">Reference proteome</keyword>
<dbReference type="Proteomes" id="UP000535890">
    <property type="component" value="Unassembled WGS sequence"/>
</dbReference>
<dbReference type="RefSeq" id="WP_179793768.1">
    <property type="nucleotide sequence ID" value="NZ_BAABHP010000007.1"/>
</dbReference>
<proteinExistence type="predicted"/>
<dbReference type="SUPFAM" id="SSF51726">
    <property type="entry name" value="UROD/MetE-like"/>
    <property type="match status" value="1"/>
</dbReference>
<dbReference type="EMBL" id="JACCBN010000001">
    <property type="protein sequence ID" value="NYD36031.1"/>
    <property type="molecule type" value="Genomic_DNA"/>
</dbReference>
<evidence type="ECO:0008006" key="3">
    <source>
        <dbReference type="Google" id="ProtNLM"/>
    </source>
</evidence>
<accession>A0A7Y9DV25</accession>
<evidence type="ECO:0000313" key="1">
    <source>
        <dbReference type="EMBL" id="NYD36031.1"/>
    </source>
</evidence>
<reference evidence="1 2" key="1">
    <citation type="submission" date="2020-07" db="EMBL/GenBank/DDBJ databases">
        <title>Sequencing the genomes of 1000 actinobacteria strains.</title>
        <authorList>
            <person name="Klenk H.-P."/>
        </authorList>
    </citation>
    <scope>NUCLEOTIDE SEQUENCE [LARGE SCALE GENOMIC DNA]</scope>
    <source>
        <strain evidence="1 2">DSM 45772</strain>
    </source>
</reference>
<dbReference type="Gene3D" id="3.20.20.210">
    <property type="match status" value="1"/>
</dbReference>
<sequence length="358" mass="39236">MAGRVTSDLLLVGSLPTPSAEEAFRAGAGFVGHLVPALPDGEAGPLGAWVGFDRTQLLEPHPDLEVLAPTGSPTGRARHAYDTARLTVRDGVDAIRFDAWPRVPVMLESYAVFRRLRDEGVIPAGRRFQVNFPFPSSVFTAAFKDHYARDWAVVGPALEDLTRRSIDEVLATVPADDLALQFDAAYEVLDNEQVLGWTEGGPDGAWDRFAGPWSRLAAHVPADVLLGLHLCYGTFPEWPMFEARDMGLLVRMANHAATHAGRPLDWLHLAGPRYLRSEDASFFAPLADLRVPETRVFLGIVLPLDGELGLRRRHATASRFLDDFGVAMYCGFGRQPGQDPAETLREHAAVVRDVLGRS</sequence>